<sequence length="822" mass="90538">MLICCCCLGCGNGEKEIDDPDRPDRPDGDEYEDIEVVDGKVRFYLSESENGIRRPMGVGERVWNESKVTVNGKPYAIATDENDRRYIDVAASNAGTYNATLTTTESGSWYDTSVYTDVKLPYSQFWTTTAQALQSYPMYGSYTKENGNKLIFDDAFAVLDVALTGSAEIASVKVASPDEEIVAGFANYLPSRGGFSMTEGVDFAVLNCTDDGRCVALDKGTPKHFHIMLAPGDYPTGLEITVGDAEHRAMKHTLASLQLAAGEVYTVDLAYTPDADLVFYEGFDNFVWGGDIMGGQEASGYAPTAETVTTDSGTDRDGYADAFERVAYNNPGSAFIQSNTWDEVNGKTVGTSHQMSDSYVASRNIADYTFMFRCQEYQGYLACGTGNTGRGIFQTAALQAIEGIGSVRVAFDFCYQYGSTDVLLFQVLNGGMIASATVDGHSVTLTDENSGYSGATGKYIVEKNYVTLPSSESAVKEWHRVEVVVENATDGTMLYWAGNDTSSGVHGFYLDNIEVRSLGEAERGENILRVLYWNIQNGMWSDQANDYDNFTAWVKKYDPDVCVWCESATIYKDNTNAGAPASDKFLPDGWPALAARYGHSYTAVGGWRDNYPQTITSKYPIETLLKITDTEQAGKPVSHGAAIQQVTVKGHKINVVTLHTWPQAYAFGVTGSANQAASAANNEGDKYRAFEIGYICDKTVNDPAYAAQEDWLMMGDFNARSRVDNWFYNYPENDTRLLVHDHIRNNTDLVDIIAERNPGRFISSTYGNARIDFMYASPSMYGRVANALIVIDKWTTATKSPYVSNFYDPSDHRPILVDFELK</sequence>
<organism evidence="1 2">
    <name type="scientific">Alistipes communis</name>
    <dbReference type="NCBI Taxonomy" id="2585118"/>
    <lineage>
        <taxon>Bacteria</taxon>
        <taxon>Pseudomonadati</taxon>
        <taxon>Bacteroidota</taxon>
        <taxon>Bacteroidia</taxon>
        <taxon>Bacteroidales</taxon>
        <taxon>Rikenellaceae</taxon>
        <taxon>Alistipes</taxon>
    </lineage>
</organism>
<dbReference type="AlphaFoldDB" id="A0A4Y1WTA5"/>
<protein>
    <recommendedName>
        <fullName evidence="3">Endonuclease</fullName>
    </recommendedName>
</protein>
<dbReference type="RefSeq" id="WP_019130241.1">
    <property type="nucleotide sequence ID" value="NZ_AP019735.1"/>
</dbReference>
<dbReference type="Gene3D" id="3.60.10.10">
    <property type="entry name" value="Endonuclease/exonuclease/phosphatase"/>
    <property type="match status" value="1"/>
</dbReference>
<dbReference type="Proteomes" id="UP000318946">
    <property type="component" value="Chromosome"/>
</dbReference>
<evidence type="ECO:0000313" key="1">
    <source>
        <dbReference type="EMBL" id="BBL04310.1"/>
    </source>
</evidence>
<dbReference type="SUPFAM" id="SSF56219">
    <property type="entry name" value="DNase I-like"/>
    <property type="match status" value="1"/>
</dbReference>
<dbReference type="EMBL" id="AP019735">
    <property type="protein sequence ID" value="BBL04310.1"/>
    <property type="molecule type" value="Genomic_DNA"/>
</dbReference>
<name>A0A4Y1WTA5_9BACT</name>
<dbReference type="GeneID" id="78342339"/>
<proteinExistence type="predicted"/>
<dbReference type="InterPro" id="IPR036691">
    <property type="entry name" value="Endo/exonu/phosph_ase_sf"/>
</dbReference>
<accession>A0A4Y1WTA5</accession>
<reference evidence="2" key="1">
    <citation type="submission" date="2019-06" db="EMBL/GenBank/DDBJ databases">
        <title>Alistipes onderdonkii subsp. vulgaris subsp. nov., Alistipes dispar sp. nov. and Alistipes communis sp. nov., isolated from human faeces, and creation of Alistipes onderdonkii subsp. onderdonkii subsp. nov.</title>
        <authorList>
            <person name="Sakamoto M."/>
            <person name="Ikeyama N."/>
            <person name="Ogata Y."/>
            <person name="Suda W."/>
            <person name="Iino T."/>
            <person name="Hattori M."/>
            <person name="Ohkuma M."/>
        </authorList>
    </citation>
    <scope>NUCLEOTIDE SEQUENCE [LARGE SCALE GENOMIC DNA]</scope>
    <source>
        <strain evidence="2">5CBH24</strain>
    </source>
</reference>
<gene>
    <name evidence="1" type="ORF">A5CBH24_16230</name>
</gene>
<evidence type="ECO:0008006" key="3">
    <source>
        <dbReference type="Google" id="ProtNLM"/>
    </source>
</evidence>
<keyword evidence="2" id="KW-1185">Reference proteome</keyword>
<dbReference type="KEGG" id="acou:A5CBH24_16230"/>
<evidence type="ECO:0000313" key="2">
    <source>
        <dbReference type="Proteomes" id="UP000318946"/>
    </source>
</evidence>